<feature type="domain" description="Thioredoxin" evidence="7">
    <location>
        <begin position="232"/>
        <end position="376"/>
    </location>
</feature>
<keyword evidence="9" id="KW-1185">Reference proteome</keyword>
<feature type="coiled-coil region" evidence="5">
    <location>
        <begin position="481"/>
        <end position="512"/>
    </location>
</feature>
<keyword evidence="4" id="KW-0676">Redox-active center</keyword>
<dbReference type="GO" id="GO:0016209">
    <property type="term" value="F:antioxidant activity"/>
    <property type="evidence" value="ECO:0007669"/>
    <property type="project" value="InterPro"/>
</dbReference>
<accession>A0A291QW19</accession>
<dbReference type="InterPro" id="IPR013766">
    <property type="entry name" value="Thioredoxin_domain"/>
</dbReference>
<proteinExistence type="predicted"/>
<reference evidence="8 9" key="1">
    <citation type="submission" date="2017-10" db="EMBL/GenBank/DDBJ databases">
        <title>Paenichitinophaga pekingensis gen. nov., sp. nov., isolated from activated sludge.</title>
        <authorList>
            <person name="Jin D."/>
            <person name="Kong X."/>
            <person name="Deng Y."/>
            <person name="Bai Z."/>
        </authorList>
    </citation>
    <scope>NUCLEOTIDE SEQUENCE [LARGE SCALE GENOMIC DNA]</scope>
    <source>
        <strain evidence="8 9">13</strain>
    </source>
</reference>
<evidence type="ECO:0000256" key="1">
    <source>
        <dbReference type="ARBA" id="ARBA00004196"/>
    </source>
</evidence>
<keyword evidence="3" id="KW-1015">Disulfide bond</keyword>
<evidence type="ECO:0000256" key="2">
    <source>
        <dbReference type="ARBA" id="ARBA00022748"/>
    </source>
</evidence>
<dbReference type="InterPro" id="IPR000866">
    <property type="entry name" value="AhpC/TSA"/>
</dbReference>
<dbReference type="Gene3D" id="3.40.30.10">
    <property type="entry name" value="Glutaredoxin"/>
    <property type="match status" value="2"/>
</dbReference>
<organism evidence="8 9">
    <name type="scientific">Chitinophaga caeni</name>
    <dbReference type="NCBI Taxonomy" id="2029983"/>
    <lineage>
        <taxon>Bacteria</taxon>
        <taxon>Pseudomonadati</taxon>
        <taxon>Bacteroidota</taxon>
        <taxon>Chitinophagia</taxon>
        <taxon>Chitinophagales</taxon>
        <taxon>Chitinophagaceae</taxon>
        <taxon>Chitinophaga</taxon>
    </lineage>
</organism>
<dbReference type="CDD" id="cd02966">
    <property type="entry name" value="TlpA_like_family"/>
    <property type="match status" value="2"/>
</dbReference>
<dbReference type="PROSITE" id="PS00194">
    <property type="entry name" value="THIOREDOXIN_1"/>
    <property type="match status" value="2"/>
</dbReference>
<keyword evidence="2" id="KW-0201">Cytochrome c-type biogenesis</keyword>
<dbReference type="PANTHER" id="PTHR42852">
    <property type="entry name" value="THIOL:DISULFIDE INTERCHANGE PROTEIN DSBE"/>
    <property type="match status" value="1"/>
</dbReference>
<feature type="domain" description="Thioredoxin" evidence="7">
    <location>
        <begin position="606"/>
        <end position="757"/>
    </location>
</feature>
<evidence type="ECO:0000256" key="4">
    <source>
        <dbReference type="ARBA" id="ARBA00023284"/>
    </source>
</evidence>
<evidence type="ECO:0000256" key="3">
    <source>
        <dbReference type="ARBA" id="ARBA00023157"/>
    </source>
</evidence>
<dbReference type="InterPro" id="IPR017937">
    <property type="entry name" value="Thioredoxin_CS"/>
</dbReference>
<dbReference type="AlphaFoldDB" id="A0A291QW19"/>
<dbReference type="KEGG" id="cbae:COR50_13190"/>
<comment type="subcellular location">
    <subcellularLocation>
        <location evidence="1">Cell envelope</location>
    </subcellularLocation>
</comment>
<dbReference type="Pfam" id="PF00578">
    <property type="entry name" value="AhpC-TSA"/>
    <property type="match status" value="2"/>
</dbReference>
<evidence type="ECO:0000313" key="9">
    <source>
        <dbReference type="Proteomes" id="UP000220133"/>
    </source>
</evidence>
<evidence type="ECO:0000256" key="5">
    <source>
        <dbReference type="SAM" id="Coils"/>
    </source>
</evidence>
<dbReference type="InterPro" id="IPR025380">
    <property type="entry name" value="DUF4369"/>
</dbReference>
<evidence type="ECO:0000256" key="6">
    <source>
        <dbReference type="SAM" id="SignalP"/>
    </source>
</evidence>
<dbReference type="InterPro" id="IPR050553">
    <property type="entry name" value="Thioredoxin_ResA/DsbE_sf"/>
</dbReference>
<evidence type="ECO:0000259" key="7">
    <source>
        <dbReference type="PROSITE" id="PS51352"/>
    </source>
</evidence>
<dbReference type="EMBL" id="CP023777">
    <property type="protein sequence ID" value="ATL48044.1"/>
    <property type="molecule type" value="Genomic_DNA"/>
</dbReference>
<dbReference type="GO" id="GO:0017004">
    <property type="term" value="P:cytochrome complex assembly"/>
    <property type="evidence" value="ECO:0007669"/>
    <property type="project" value="UniProtKB-KW"/>
</dbReference>
<protein>
    <recommendedName>
        <fullName evidence="7">Thioredoxin domain-containing protein</fullName>
    </recommendedName>
</protein>
<dbReference type="RefSeq" id="WP_098194421.1">
    <property type="nucleotide sequence ID" value="NZ_CP023777.1"/>
</dbReference>
<dbReference type="PANTHER" id="PTHR42852:SF6">
    <property type="entry name" value="THIOL:DISULFIDE INTERCHANGE PROTEIN DSBE"/>
    <property type="match status" value="1"/>
</dbReference>
<name>A0A291QW19_9BACT</name>
<dbReference type="GO" id="GO:0030313">
    <property type="term" value="C:cell envelope"/>
    <property type="evidence" value="ECO:0007669"/>
    <property type="project" value="UniProtKB-SubCell"/>
</dbReference>
<dbReference type="PROSITE" id="PS51352">
    <property type="entry name" value="THIOREDOXIN_2"/>
    <property type="match status" value="2"/>
</dbReference>
<dbReference type="InterPro" id="IPR036249">
    <property type="entry name" value="Thioredoxin-like_sf"/>
</dbReference>
<dbReference type="Proteomes" id="UP000220133">
    <property type="component" value="Chromosome"/>
</dbReference>
<evidence type="ECO:0000313" key="8">
    <source>
        <dbReference type="EMBL" id="ATL48044.1"/>
    </source>
</evidence>
<sequence length="758" mass="85395">MKKISLILIFSTAILPAFAQEALHLQAKLKNMPAGKTIYISEMGGAGTEDSVTSIKGGFRFDKTIQPGEGGLYMIRIGKAYSEGKLIQLYLDNGKVLIKGKGEDFKDAVFSGDSFVKDFNDFQEAVDKNPALKGRKELYAEANRLYKEKDSVKLAALQPKLDEMRKITTGIQKEWVESHLSSPVSSSVMKFYLAYDLSLDEQEALYEKMGPGAKQNFAGRAISNSINAAKITASGQQVPDFSQADTSGKVVAIKDFRGKYVLIDFWASWCVPCRHENPNVVKAFRKYYSKGFTVLGISFDQPNGKDRWLKAIHDDELTWTHVSDLKYWNNAVGKIFDIRSIPANVLVDPKGIIIGKNLRGEDLDQKLDSIFKEKPLYGGTFTLEGESTAELNGRWLKLSGMDITGKYHTDSAQIKEGKFSFSREIRHPVDMALVLVDMQADPYDQTLYKRFFVDPTVMHVSLHGKDISKASVGGGYTEFESDAYEREISKIEDRYSKELQNYSDKNKQYMDASKRKAPQEELDVLKNEAQEARDMLEPYFEARKDFSLNYCKEHPQSFLSASMLRFLASDMNLQSMQEMYTSMGKAMQQSSYGVEFKKEMDKLLSGSPGSMATNFSGKDINGKMLSLDDFRGKYVLLDFWASWCVPCRRGNPHLLKLYKEYKPKGFEIIGVSDDDRNEAAWKKAVVKDGIGVWKHVLRGLKFNNGEFDRSEDKSEAYGIHTLPTKILINPDGKIIGRYGGGGEDDAAMDRKLAEIFSK</sequence>
<feature type="chain" id="PRO_5012200464" description="Thioredoxin domain-containing protein" evidence="6">
    <location>
        <begin position="20"/>
        <end position="758"/>
    </location>
</feature>
<feature type="signal peptide" evidence="6">
    <location>
        <begin position="1"/>
        <end position="19"/>
    </location>
</feature>
<dbReference type="Pfam" id="PF14289">
    <property type="entry name" value="DUF4369"/>
    <property type="match status" value="2"/>
</dbReference>
<dbReference type="OrthoDB" id="750178at2"/>
<dbReference type="GO" id="GO:0016491">
    <property type="term" value="F:oxidoreductase activity"/>
    <property type="evidence" value="ECO:0007669"/>
    <property type="project" value="InterPro"/>
</dbReference>
<keyword evidence="5" id="KW-0175">Coiled coil</keyword>
<gene>
    <name evidence="8" type="ORF">COR50_13190</name>
</gene>
<dbReference type="SUPFAM" id="SSF52833">
    <property type="entry name" value="Thioredoxin-like"/>
    <property type="match status" value="2"/>
</dbReference>
<keyword evidence="6" id="KW-0732">Signal</keyword>